<dbReference type="STRING" id="390270.SAMN04488005_1244"/>
<evidence type="ECO:0000259" key="4">
    <source>
        <dbReference type="PROSITE" id="PS51443"/>
    </source>
</evidence>
<dbReference type="GO" id="GO:0010038">
    <property type="term" value="P:response to metal ion"/>
    <property type="evidence" value="ECO:0007669"/>
    <property type="project" value="InterPro"/>
</dbReference>
<dbReference type="SUPFAM" id="SSF54001">
    <property type="entry name" value="Cysteine proteinases"/>
    <property type="match status" value="1"/>
</dbReference>
<dbReference type="GO" id="GO:0046938">
    <property type="term" value="P:phytochelatin biosynthetic process"/>
    <property type="evidence" value="ECO:0007669"/>
    <property type="project" value="InterPro"/>
</dbReference>
<name>A0A1I6G8X5_9RHOB</name>
<dbReference type="AlphaFoldDB" id="A0A1I6G8X5"/>
<dbReference type="InterPro" id="IPR038765">
    <property type="entry name" value="Papain-like_cys_pep_sf"/>
</dbReference>
<dbReference type="RefSeq" id="WP_090197738.1">
    <property type="nucleotide sequence ID" value="NZ_FOYP01000001.1"/>
</dbReference>
<reference evidence="6" key="1">
    <citation type="submission" date="2016-10" db="EMBL/GenBank/DDBJ databases">
        <authorList>
            <person name="Varghese N."/>
            <person name="Submissions S."/>
        </authorList>
    </citation>
    <scope>NUCLEOTIDE SEQUENCE [LARGE SCALE GENOMIC DNA]</scope>
    <source>
        <strain evidence="6">DSM 26879</strain>
    </source>
</reference>
<dbReference type="InterPro" id="IPR007719">
    <property type="entry name" value="PCS_N"/>
</dbReference>
<keyword evidence="3" id="KW-0732">Signal</keyword>
<dbReference type="Pfam" id="PF05023">
    <property type="entry name" value="Phytochelatin"/>
    <property type="match status" value="1"/>
</dbReference>
<gene>
    <name evidence="5" type="ORF">SAMN04488005_1244</name>
</gene>
<dbReference type="PROSITE" id="PS51443">
    <property type="entry name" value="PCS"/>
    <property type="match status" value="1"/>
</dbReference>
<feature type="signal peptide" evidence="3">
    <location>
        <begin position="1"/>
        <end position="21"/>
    </location>
</feature>
<evidence type="ECO:0000256" key="3">
    <source>
        <dbReference type="SAM" id="SignalP"/>
    </source>
</evidence>
<dbReference type="EMBL" id="FOYP01000001">
    <property type="protein sequence ID" value="SFR38517.1"/>
    <property type="molecule type" value="Genomic_DNA"/>
</dbReference>
<proteinExistence type="predicted"/>
<dbReference type="OrthoDB" id="8560621at2"/>
<accession>A0A1I6G8X5</accession>
<protein>
    <recommendedName>
        <fullName evidence="1">glutathione gamma-glutamylcysteinyltransferase</fullName>
        <ecNumber evidence="1">2.3.2.15</ecNumber>
    </recommendedName>
</protein>
<evidence type="ECO:0000313" key="6">
    <source>
        <dbReference type="Proteomes" id="UP000199478"/>
    </source>
</evidence>
<dbReference type="EC" id="2.3.2.15" evidence="1"/>
<keyword evidence="2" id="KW-0104">Cadmium</keyword>
<dbReference type="GO" id="GO:0016756">
    <property type="term" value="F:glutathione gamma-glutamylcysteinyltransferase activity"/>
    <property type="evidence" value="ECO:0007669"/>
    <property type="project" value="UniProtKB-EC"/>
</dbReference>
<feature type="domain" description="Peptidase C83" evidence="4">
    <location>
        <begin position="7"/>
        <end position="250"/>
    </location>
</feature>
<sequence>MRAYLFLALTTLLANPAPLFAQEADDYAKLGPDAVAITADNAYLRSGEAPDYWAFSSFVKPQFTTSACSIATVTAAINGIMGQPEWASQTIMTQQDLLELTANAEWAAVSAEGGDGVTFQQLVDFTNEALAAVGLDRNVMQFNPTIASDMARKGLVDMLVENEASADDAIMVYFNQGVVTGDWDGPHIALVGAYDAEAQMVLILEVDQEWYIPYWTSVDTLLAAIVKPTSAEHGPLEGQTGGFVMIRAAG</sequence>
<evidence type="ECO:0000256" key="1">
    <source>
        <dbReference type="ARBA" id="ARBA00012468"/>
    </source>
</evidence>
<dbReference type="InterPro" id="IPR038156">
    <property type="entry name" value="PCS_N_sf"/>
</dbReference>
<evidence type="ECO:0000313" key="5">
    <source>
        <dbReference type="EMBL" id="SFR38517.1"/>
    </source>
</evidence>
<evidence type="ECO:0000256" key="2">
    <source>
        <dbReference type="ARBA" id="ARBA00022539"/>
    </source>
</evidence>
<dbReference type="Gene3D" id="3.90.70.30">
    <property type="entry name" value="Phytochelatin synthase, N-terminal domain"/>
    <property type="match status" value="1"/>
</dbReference>
<feature type="chain" id="PRO_5011447991" description="glutathione gamma-glutamylcysteinyltransferase" evidence="3">
    <location>
        <begin position="22"/>
        <end position="250"/>
    </location>
</feature>
<dbReference type="Proteomes" id="UP000199478">
    <property type="component" value="Unassembled WGS sequence"/>
</dbReference>
<keyword evidence="6" id="KW-1185">Reference proteome</keyword>
<dbReference type="GO" id="GO:0046872">
    <property type="term" value="F:metal ion binding"/>
    <property type="evidence" value="ECO:0007669"/>
    <property type="project" value="InterPro"/>
</dbReference>
<organism evidence="5 6">
    <name type="scientific">Yoonia tamlensis</name>
    <dbReference type="NCBI Taxonomy" id="390270"/>
    <lineage>
        <taxon>Bacteria</taxon>
        <taxon>Pseudomonadati</taxon>
        <taxon>Pseudomonadota</taxon>
        <taxon>Alphaproteobacteria</taxon>
        <taxon>Rhodobacterales</taxon>
        <taxon>Paracoccaceae</taxon>
        <taxon>Yoonia</taxon>
    </lineage>
</organism>